<keyword evidence="4" id="KW-0010">Activator</keyword>
<evidence type="ECO:0000256" key="4">
    <source>
        <dbReference type="ARBA" id="ARBA00023159"/>
    </source>
</evidence>
<dbReference type="InterPro" id="IPR036390">
    <property type="entry name" value="WH_DNA-bd_sf"/>
</dbReference>
<keyword evidence="3" id="KW-0238">DNA-binding</keyword>
<name>Q0RY04_RHOJR</name>
<sequence>MLSVERIRALCAVAEQGSVAAAARSLYVTPSGVSQQLAKLEKEVGVALLVQVGRGVQLTQAGRLLAQRGQDIISLLAQAESEVASLDSDVAGELRIGSFSSASRVVVPRAIARMRQLHPGLEVSFVAGDTDDLLPAVVGRELDLAVVDSWVTMPLHLPEDVICTPIHQDVADVALPADHRLAAAEQIELDEVADMPWTTWRKGESFHTWLVQTLRMRGVEPEIRYEVPEFAAQLEFVAHGLAAALIPRLARIWVPDDVAIVAVHPVLRREIFAVRRKDNDRPTVRAGIDALSEVFAAISGSGGPT</sequence>
<evidence type="ECO:0000256" key="1">
    <source>
        <dbReference type="ARBA" id="ARBA00009437"/>
    </source>
</evidence>
<evidence type="ECO:0000259" key="6">
    <source>
        <dbReference type="PROSITE" id="PS50931"/>
    </source>
</evidence>
<dbReference type="PROSITE" id="PS50931">
    <property type="entry name" value="HTH_LYSR"/>
    <property type="match status" value="1"/>
</dbReference>
<dbReference type="Pfam" id="PF03466">
    <property type="entry name" value="LysR_substrate"/>
    <property type="match status" value="1"/>
</dbReference>
<dbReference type="HOGENOM" id="CLU_039613_6_0_11"/>
<accession>Q0RY04</accession>
<geneLocation type="plasmid" evidence="7 8">
    <name>pRHL1</name>
</geneLocation>
<evidence type="ECO:0000256" key="5">
    <source>
        <dbReference type="ARBA" id="ARBA00023163"/>
    </source>
</evidence>
<dbReference type="SUPFAM" id="SSF53850">
    <property type="entry name" value="Periplasmic binding protein-like II"/>
    <property type="match status" value="1"/>
</dbReference>
<dbReference type="InterPro" id="IPR005119">
    <property type="entry name" value="LysR_subst-bd"/>
</dbReference>
<dbReference type="InterPro" id="IPR000847">
    <property type="entry name" value="LysR_HTH_N"/>
</dbReference>
<evidence type="ECO:0000313" key="8">
    <source>
        <dbReference type="Proteomes" id="UP000008710"/>
    </source>
</evidence>
<proteinExistence type="inferred from homology"/>
<keyword evidence="2" id="KW-0805">Transcription regulation</keyword>
<gene>
    <name evidence="7" type="ordered locus">RHA1_ro08788</name>
</gene>
<dbReference type="SUPFAM" id="SSF46785">
    <property type="entry name" value="Winged helix' DNA-binding domain"/>
    <property type="match status" value="1"/>
</dbReference>
<protein>
    <submittedName>
        <fullName evidence="7">Transcriptional regulator, LysR family protein</fullName>
    </submittedName>
</protein>
<keyword evidence="5" id="KW-0804">Transcription</keyword>
<feature type="domain" description="HTH lysR-type" evidence="6">
    <location>
        <begin position="2"/>
        <end position="59"/>
    </location>
</feature>
<comment type="similarity">
    <text evidence="1">Belongs to the LysR transcriptional regulatory family.</text>
</comment>
<dbReference type="Proteomes" id="UP000008710">
    <property type="component" value="Plasmid pRHL1"/>
</dbReference>
<dbReference type="Pfam" id="PF00126">
    <property type="entry name" value="HTH_1"/>
    <property type="match status" value="1"/>
</dbReference>
<evidence type="ECO:0000256" key="3">
    <source>
        <dbReference type="ARBA" id="ARBA00023125"/>
    </source>
</evidence>
<dbReference type="Gene3D" id="3.40.190.10">
    <property type="entry name" value="Periplasmic binding protein-like II"/>
    <property type="match status" value="2"/>
</dbReference>
<dbReference type="OrthoDB" id="4131546at2"/>
<dbReference type="AlphaFoldDB" id="Q0RY04"/>
<dbReference type="EMBL" id="CP000432">
    <property type="protein sequence ID" value="ABG99832.1"/>
    <property type="molecule type" value="Genomic_DNA"/>
</dbReference>
<dbReference type="GO" id="GO:0032993">
    <property type="term" value="C:protein-DNA complex"/>
    <property type="evidence" value="ECO:0007669"/>
    <property type="project" value="TreeGrafter"/>
</dbReference>
<dbReference type="RefSeq" id="WP_011599513.1">
    <property type="nucleotide sequence ID" value="NC_008269.1"/>
</dbReference>
<organism evidence="7 8">
    <name type="scientific">Rhodococcus jostii (strain RHA1)</name>
    <dbReference type="NCBI Taxonomy" id="101510"/>
    <lineage>
        <taxon>Bacteria</taxon>
        <taxon>Bacillati</taxon>
        <taxon>Actinomycetota</taxon>
        <taxon>Actinomycetes</taxon>
        <taxon>Mycobacteriales</taxon>
        <taxon>Nocardiaceae</taxon>
        <taxon>Rhodococcus</taxon>
    </lineage>
</organism>
<keyword evidence="7" id="KW-0614">Plasmid</keyword>
<dbReference type="InterPro" id="IPR036388">
    <property type="entry name" value="WH-like_DNA-bd_sf"/>
</dbReference>
<dbReference type="GO" id="GO:0003677">
    <property type="term" value="F:DNA binding"/>
    <property type="evidence" value="ECO:0007669"/>
    <property type="project" value="UniProtKB-KW"/>
</dbReference>
<dbReference type="PANTHER" id="PTHR30346:SF29">
    <property type="entry name" value="LYSR SUBSTRATE-BINDING"/>
    <property type="match status" value="1"/>
</dbReference>
<dbReference type="FunFam" id="1.10.10.10:FF:000001">
    <property type="entry name" value="LysR family transcriptional regulator"/>
    <property type="match status" value="1"/>
</dbReference>
<evidence type="ECO:0000256" key="2">
    <source>
        <dbReference type="ARBA" id="ARBA00023015"/>
    </source>
</evidence>
<dbReference type="Gene3D" id="1.10.10.10">
    <property type="entry name" value="Winged helix-like DNA-binding domain superfamily/Winged helix DNA-binding domain"/>
    <property type="match status" value="1"/>
</dbReference>
<reference evidence="8" key="1">
    <citation type="journal article" date="2006" name="Proc. Natl. Acad. Sci. U.S.A.">
        <title>The complete genome of Rhodococcus sp. RHA1 provides insights into a catabolic powerhouse.</title>
        <authorList>
            <person name="McLeod M.P."/>
            <person name="Warren R.L."/>
            <person name="Hsiao W.W.L."/>
            <person name="Araki N."/>
            <person name="Myhre M."/>
            <person name="Fernandes C."/>
            <person name="Miyazawa D."/>
            <person name="Wong W."/>
            <person name="Lillquist A.L."/>
            <person name="Wang D."/>
            <person name="Dosanjh M."/>
            <person name="Hara H."/>
            <person name="Petrescu A."/>
            <person name="Morin R.D."/>
            <person name="Yang G."/>
            <person name="Stott J.M."/>
            <person name="Schein J.E."/>
            <person name="Shin H."/>
            <person name="Smailus D."/>
            <person name="Siddiqui A.S."/>
            <person name="Marra M.A."/>
            <person name="Jones S.J.M."/>
            <person name="Holt R."/>
            <person name="Brinkman F.S.L."/>
            <person name="Miyauchi K."/>
            <person name="Fukuda M."/>
            <person name="Davies J.E."/>
            <person name="Mohn W.W."/>
            <person name="Eltis L.D."/>
        </authorList>
    </citation>
    <scope>NUCLEOTIDE SEQUENCE [LARGE SCALE GENOMIC DNA]</scope>
    <source>
        <strain evidence="8">RHA1</strain>
    </source>
</reference>
<dbReference type="PANTHER" id="PTHR30346">
    <property type="entry name" value="TRANSCRIPTIONAL DUAL REGULATOR HCAR-RELATED"/>
    <property type="match status" value="1"/>
</dbReference>
<dbReference type="CDD" id="cd08423">
    <property type="entry name" value="PBP2_LTTR_like_6"/>
    <property type="match status" value="1"/>
</dbReference>
<dbReference type="PATRIC" id="fig|101510.16.peg.8119"/>
<evidence type="ECO:0000313" key="7">
    <source>
        <dbReference type="EMBL" id="ABG99832.1"/>
    </source>
</evidence>
<dbReference type="GO" id="GO:0003700">
    <property type="term" value="F:DNA-binding transcription factor activity"/>
    <property type="evidence" value="ECO:0007669"/>
    <property type="project" value="InterPro"/>
</dbReference>
<dbReference type="KEGG" id="rha:RHA1_ro08788"/>